<accession>A0A9N9QHU1</accession>
<keyword evidence="2" id="KW-1185">Reference proteome</keyword>
<sequence>MNMQTKTLGRLHTDVDVLIHIRAYINVQTTTCMALLYRRSHKTAVLLFLLQYSVPSVHTKLHIQKRDGILHTD</sequence>
<reference evidence="1" key="1">
    <citation type="submission" date="2022-01" db="EMBL/GenBank/DDBJ databases">
        <authorList>
            <person name="King R."/>
        </authorList>
    </citation>
    <scope>NUCLEOTIDE SEQUENCE</scope>
</reference>
<name>A0A9N9QHU1_9CUCU</name>
<dbReference type="Proteomes" id="UP001152799">
    <property type="component" value="Chromosome 3"/>
</dbReference>
<evidence type="ECO:0000313" key="2">
    <source>
        <dbReference type="Proteomes" id="UP001152799"/>
    </source>
</evidence>
<proteinExistence type="predicted"/>
<dbReference type="EMBL" id="OU892279">
    <property type="protein sequence ID" value="CAG9765708.1"/>
    <property type="molecule type" value="Genomic_DNA"/>
</dbReference>
<protein>
    <submittedName>
        <fullName evidence="1">Uncharacterized protein</fullName>
    </submittedName>
</protein>
<evidence type="ECO:0000313" key="1">
    <source>
        <dbReference type="EMBL" id="CAG9765708.1"/>
    </source>
</evidence>
<organism evidence="1 2">
    <name type="scientific">Ceutorhynchus assimilis</name>
    <name type="common">cabbage seed weevil</name>
    <dbReference type="NCBI Taxonomy" id="467358"/>
    <lineage>
        <taxon>Eukaryota</taxon>
        <taxon>Metazoa</taxon>
        <taxon>Ecdysozoa</taxon>
        <taxon>Arthropoda</taxon>
        <taxon>Hexapoda</taxon>
        <taxon>Insecta</taxon>
        <taxon>Pterygota</taxon>
        <taxon>Neoptera</taxon>
        <taxon>Endopterygota</taxon>
        <taxon>Coleoptera</taxon>
        <taxon>Polyphaga</taxon>
        <taxon>Cucujiformia</taxon>
        <taxon>Curculionidae</taxon>
        <taxon>Ceutorhynchinae</taxon>
        <taxon>Ceutorhynchus</taxon>
    </lineage>
</organism>
<dbReference type="AlphaFoldDB" id="A0A9N9QHU1"/>
<gene>
    <name evidence="1" type="ORF">CEUTPL_LOCUS6313</name>
</gene>